<evidence type="ECO:0000256" key="1">
    <source>
        <dbReference type="ARBA" id="ARBA00004871"/>
    </source>
</evidence>
<dbReference type="GO" id="GO:0050661">
    <property type="term" value="F:NADP binding"/>
    <property type="evidence" value="ECO:0007669"/>
    <property type="project" value="TreeGrafter"/>
</dbReference>
<evidence type="ECO:0000256" key="2">
    <source>
        <dbReference type="ARBA" id="ARBA00022857"/>
    </source>
</evidence>
<dbReference type="KEGG" id="avn:Avin_20210"/>
<dbReference type="PANTHER" id="PTHR21089">
    <property type="entry name" value="SHIKIMATE DEHYDROGENASE"/>
    <property type="match status" value="1"/>
</dbReference>
<evidence type="ECO:0000256" key="3">
    <source>
        <dbReference type="ARBA" id="ARBA00023002"/>
    </source>
</evidence>
<evidence type="ECO:0000259" key="5">
    <source>
        <dbReference type="Pfam" id="PF08501"/>
    </source>
</evidence>
<dbReference type="InterPro" id="IPR046346">
    <property type="entry name" value="Aminoacid_DH-like_N_sf"/>
</dbReference>
<reference evidence="6 7" key="1">
    <citation type="journal article" date="2009" name="J. Bacteriol.">
        <title>Genome sequence of Azotobacter vinelandii, an obligate aerobe specialized to support diverse anaerobic metabolic processes.</title>
        <authorList>
            <person name="Setubal J.C."/>
            <person name="dos Santos P."/>
            <person name="Goldman B.S."/>
            <person name="Ertesvag H."/>
            <person name="Espin G."/>
            <person name="Rubio L.M."/>
            <person name="Valla S."/>
            <person name="Almeida N.F."/>
            <person name="Balasubramanian D."/>
            <person name="Cromes L."/>
            <person name="Curatti L."/>
            <person name="Du Z."/>
            <person name="Godsy E."/>
            <person name="Goodner B."/>
            <person name="Hellner-Burris K."/>
            <person name="Hernandez J.A."/>
            <person name="Houmiel K."/>
            <person name="Imperial J."/>
            <person name="Kennedy C."/>
            <person name="Larson T.J."/>
            <person name="Latreille P."/>
            <person name="Ligon L.S."/>
            <person name="Lu J."/>
            <person name="Maerk M."/>
            <person name="Miller N.M."/>
            <person name="Norton S."/>
            <person name="O'Carroll I.P."/>
            <person name="Paulsen I."/>
            <person name="Raulfs E.C."/>
            <person name="Roemer R."/>
            <person name="Rosser J."/>
            <person name="Segura D."/>
            <person name="Slater S."/>
            <person name="Stricklin S.L."/>
            <person name="Studholme D.J."/>
            <person name="Sun J."/>
            <person name="Viana C.J."/>
            <person name="Wallin E."/>
            <person name="Wang B."/>
            <person name="Wheeler C."/>
            <person name="Zhu H."/>
            <person name="Dean D.R."/>
            <person name="Dixon R."/>
            <person name="Wood D."/>
        </authorList>
    </citation>
    <scope>NUCLEOTIDE SEQUENCE [LARGE SCALE GENOMIC DNA]</scope>
    <source>
        <strain evidence="7">DJ / ATCC BAA-1303</strain>
    </source>
</reference>
<dbReference type="InterPro" id="IPR022893">
    <property type="entry name" value="Shikimate_DH_fam"/>
</dbReference>
<proteinExistence type="predicted"/>
<dbReference type="OrthoDB" id="3609723at2"/>
<dbReference type="GO" id="GO:0005829">
    <property type="term" value="C:cytosol"/>
    <property type="evidence" value="ECO:0007669"/>
    <property type="project" value="TreeGrafter"/>
</dbReference>
<protein>
    <submittedName>
        <fullName evidence="6">Shikimate 5-dehydrogenase</fullName>
    </submittedName>
</protein>
<dbReference type="HOGENOM" id="CLU_044063_4_0_6"/>
<keyword evidence="3" id="KW-0560">Oxidoreductase</keyword>
<dbReference type="Gene3D" id="3.40.50.10860">
    <property type="entry name" value="Leucine Dehydrogenase, chain A, domain 1"/>
    <property type="match status" value="1"/>
</dbReference>
<keyword evidence="2" id="KW-0521">NADP</keyword>
<dbReference type="EMBL" id="CP001157">
    <property type="protein sequence ID" value="ACO78226.1"/>
    <property type="molecule type" value="Genomic_DNA"/>
</dbReference>
<gene>
    <name evidence="6" type="ordered locus">Avin_20210</name>
</gene>
<dbReference type="Proteomes" id="UP000002424">
    <property type="component" value="Chromosome"/>
</dbReference>
<comment type="pathway">
    <text evidence="1">Metabolic intermediate biosynthesis; chorismate biosynthesis; chorismate from D-erythrose 4-phosphate and phosphoenolpyruvate: step 4/7.</text>
</comment>
<dbReference type="STRING" id="322710.Avin_20210"/>
<dbReference type="EnsemblBacteria" id="ACO78226">
    <property type="protein sequence ID" value="ACO78226"/>
    <property type="gene ID" value="Avin_20210"/>
</dbReference>
<dbReference type="GO" id="GO:0009423">
    <property type="term" value="P:chorismate biosynthetic process"/>
    <property type="evidence" value="ECO:0007669"/>
    <property type="project" value="TreeGrafter"/>
</dbReference>
<accession>C1DEP1</accession>
<dbReference type="SUPFAM" id="SSF53223">
    <property type="entry name" value="Aminoacid dehydrogenase-like, N-terminal domain"/>
    <property type="match status" value="1"/>
</dbReference>
<dbReference type="InterPro" id="IPR036291">
    <property type="entry name" value="NAD(P)-bd_dom_sf"/>
</dbReference>
<dbReference type="PANTHER" id="PTHR21089:SF1">
    <property type="entry name" value="BIFUNCTIONAL 3-DEHYDROQUINATE DEHYDRATASE_SHIKIMATE DEHYDROGENASE, CHLOROPLASTIC"/>
    <property type="match status" value="1"/>
</dbReference>
<dbReference type="GO" id="GO:0009073">
    <property type="term" value="P:aromatic amino acid family biosynthetic process"/>
    <property type="evidence" value="ECO:0007669"/>
    <property type="project" value="UniProtKB-KW"/>
</dbReference>
<dbReference type="SUPFAM" id="SSF51735">
    <property type="entry name" value="NAD(P)-binding Rossmann-fold domains"/>
    <property type="match status" value="1"/>
</dbReference>
<dbReference type="eggNOG" id="COG0169">
    <property type="taxonomic scope" value="Bacteria"/>
</dbReference>
<dbReference type="GO" id="GO:0004764">
    <property type="term" value="F:shikimate 3-dehydrogenase (NADP+) activity"/>
    <property type="evidence" value="ECO:0007669"/>
    <property type="project" value="InterPro"/>
</dbReference>
<dbReference type="Gene3D" id="3.40.50.720">
    <property type="entry name" value="NAD(P)-binding Rossmann-like Domain"/>
    <property type="match status" value="1"/>
</dbReference>
<dbReference type="AlphaFoldDB" id="C1DEP1"/>
<evidence type="ECO:0000313" key="6">
    <source>
        <dbReference type="EMBL" id="ACO78226.1"/>
    </source>
</evidence>
<evidence type="ECO:0000313" key="7">
    <source>
        <dbReference type="Proteomes" id="UP000002424"/>
    </source>
</evidence>
<evidence type="ECO:0000256" key="4">
    <source>
        <dbReference type="ARBA" id="ARBA00023141"/>
    </source>
</evidence>
<dbReference type="Pfam" id="PF08501">
    <property type="entry name" value="Shikimate_dh_N"/>
    <property type="match status" value="1"/>
</dbReference>
<dbReference type="InterPro" id="IPR013708">
    <property type="entry name" value="Shikimate_DH-bd_N"/>
</dbReference>
<organism evidence="6 7">
    <name type="scientific">Azotobacter vinelandii (strain DJ / ATCC BAA-1303)</name>
    <dbReference type="NCBI Taxonomy" id="322710"/>
    <lineage>
        <taxon>Bacteria</taxon>
        <taxon>Pseudomonadati</taxon>
        <taxon>Pseudomonadota</taxon>
        <taxon>Gammaproteobacteria</taxon>
        <taxon>Pseudomonadales</taxon>
        <taxon>Pseudomonadaceae</taxon>
        <taxon>Azotobacter</taxon>
    </lineage>
</organism>
<name>C1DEP1_AZOVD</name>
<dbReference type="GO" id="GO:0019632">
    <property type="term" value="P:shikimate metabolic process"/>
    <property type="evidence" value="ECO:0007669"/>
    <property type="project" value="TreeGrafter"/>
</dbReference>
<keyword evidence="4" id="KW-0057">Aromatic amino acid biosynthesis</keyword>
<sequence>MFWKIRGRRIGPQQIQELEARMIRGSTALVGIVGSPIAQVKSPENFNAWFAEHGQDLAMLPIDLQESSLDAFLATLRGWKNLRGCVVTVPYKQLLATRLDAVSERSTALRSVNVIRREADGRLVGDIVDGEGFLNAARRHAFEPGGKRALVVGSGGVGSAIAYSLCEGGVSRLAIADLSAERVESLCALLRRAFPAIEIGGGHASLADFDLVVNASPVGMGDSGELPLPESLLESLAKHCLVADVVTSPEITPLLAFARRMGCAVQSGPEMARAQLGNLGHFMGVTPLDI</sequence>
<keyword evidence="4" id="KW-0028">Amino-acid biosynthesis</keyword>
<keyword evidence="7" id="KW-1185">Reference proteome</keyword>
<dbReference type="CDD" id="cd01065">
    <property type="entry name" value="NAD_bind_Shikimate_DH"/>
    <property type="match status" value="1"/>
</dbReference>
<feature type="domain" description="Shikimate dehydrogenase substrate binding N-terminal" evidence="5">
    <location>
        <begin position="32"/>
        <end position="115"/>
    </location>
</feature>